<dbReference type="InterPro" id="IPR036188">
    <property type="entry name" value="FAD/NAD-bd_sf"/>
</dbReference>
<dbReference type="PANTHER" id="PTHR43400:SF10">
    <property type="entry name" value="3-OXOSTEROID 1-DEHYDROGENASE"/>
    <property type="match status" value="1"/>
</dbReference>
<dbReference type="Proteomes" id="UP000571950">
    <property type="component" value="Unassembled WGS sequence"/>
</dbReference>
<evidence type="ECO:0000256" key="3">
    <source>
        <dbReference type="ARBA" id="ARBA00022827"/>
    </source>
</evidence>
<keyword evidence="7" id="KW-1185">Reference proteome</keyword>
<dbReference type="NCBIfam" id="NF005510">
    <property type="entry name" value="PRK07121.1-3"/>
    <property type="match status" value="1"/>
</dbReference>
<evidence type="ECO:0000256" key="4">
    <source>
        <dbReference type="ARBA" id="ARBA00023002"/>
    </source>
</evidence>
<dbReference type="PROSITE" id="PS51257">
    <property type="entry name" value="PROKAR_LIPOPROTEIN"/>
    <property type="match status" value="1"/>
</dbReference>
<keyword evidence="3" id="KW-0274">FAD</keyword>
<dbReference type="GO" id="GO:0016491">
    <property type="term" value="F:oxidoreductase activity"/>
    <property type="evidence" value="ECO:0007669"/>
    <property type="project" value="UniProtKB-KW"/>
</dbReference>
<dbReference type="PANTHER" id="PTHR43400">
    <property type="entry name" value="FUMARATE REDUCTASE"/>
    <property type="match status" value="1"/>
</dbReference>
<dbReference type="InterPro" id="IPR050315">
    <property type="entry name" value="FAD-oxidoreductase_2"/>
</dbReference>
<evidence type="ECO:0000313" key="6">
    <source>
        <dbReference type="EMBL" id="MBB3926797.1"/>
    </source>
</evidence>
<comment type="caution">
    <text evidence="6">The sequence shown here is derived from an EMBL/GenBank/DDBJ whole genome shotgun (WGS) entry which is preliminary data.</text>
</comment>
<organism evidence="6 7">
    <name type="scientific">Sphingobium jiangsuense</name>
    <dbReference type="NCBI Taxonomy" id="870476"/>
    <lineage>
        <taxon>Bacteria</taxon>
        <taxon>Pseudomonadati</taxon>
        <taxon>Pseudomonadota</taxon>
        <taxon>Alphaproteobacteria</taxon>
        <taxon>Sphingomonadales</taxon>
        <taxon>Sphingomonadaceae</taxon>
        <taxon>Sphingobium</taxon>
    </lineage>
</organism>
<feature type="domain" description="FAD-dependent oxidoreductase 2 FAD-binding" evidence="5">
    <location>
        <begin position="18"/>
        <end position="449"/>
    </location>
</feature>
<keyword evidence="2" id="KW-0285">Flavoprotein</keyword>
<dbReference type="Gene3D" id="3.50.50.60">
    <property type="entry name" value="FAD/NAD(P)-binding domain"/>
    <property type="match status" value="1"/>
</dbReference>
<evidence type="ECO:0000256" key="1">
    <source>
        <dbReference type="ARBA" id="ARBA00001974"/>
    </source>
</evidence>
<reference evidence="6 7" key="1">
    <citation type="submission" date="2020-08" db="EMBL/GenBank/DDBJ databases">
        <title>Genomic Encyclopedia of Type Strains, Phase IV (KMG-IV): sequencing the most valuable type-strain genomes for metagenomic binning, comparative biology and taxonomic classification.</title>
        <authorList>
            <person name="Goeker M."/>
        </authorList>
    </citation>
    <scope>NUCLEOTIDE SEQUENCE [LARGE SCALE GENOMIC DNA]</scope>
    <source>
        <strain evidence="6 7">DSM 26189</strain>
    </source>
</reference>
<evidence type="ECO:0000259" key="5">
    <source>
        <dbReference type="Pfam" id="PF00890"/>
    </source>
</evidence>
<dbReference type="GO" id="GO:0008202">
    <property type="term" value="P:steroid metabolic process"/>
    <property type="evidence" value="ECO:0007669"/>
    <property type="project" value="UniProtKB-ARBA"/>
</dbReference>
<dbReference type="SUPFAM" id="SSF51905">
    <property type="entry name" value="FAD/NAD(P)-binding domain"/>
    <property type="match status" value="1"/>
</dbReference>
<proteinExistence type="predicted"/>
<dbReference type="Pfam" id="PF00890">
    <property type="entry name" value="FAD_binding_2"/>
    <property type="match status" value="1"/>
</dbReference>
<evidence type="ECO:0000313" key="7">
    <source>
        <dbReference type="Proteomes" id="UP000571950"/>
    </source>
</evidence>
<evidence type="ECO:0000256" key="2">
    <source>
        <dbReference type="ARBA" id="ARBA00022630"/>
    </source>
</evidence>
<dbReference type="InterPro" id="IPR003953">
    <property type="entry name" value="FAD-dep_OxRdtase_2_FAD-bd"/>
</dbReference>
<comment type="cofactor">
    <cofactor evidence="1">
        <name>FAD</name>
        <dbReference type="ChEBI" id="CHEBI:57692"/>
    </cofactor>
</comment>
<accession>A0A7W6BNE2</accession>
<name>A0A7W6BNE2_9SPHN</name>
<gene>
    <name evidence="6" type="ORF">GGR43_002520</name>
</gene>
<dbReference type="EMBL" id="JACIDT010000008">
    <property type="protein sequence ID" value="MBB3926797.1"/>
    <property type="molecule type" value="Genomic_DNA"/>
</dbReference>
<dbReference type="NCBIfam" id="NF005508">
    <property type="entry name" value="PRK07121.1-1"/>
    <property type="match status" value="1"/>
</dbReference>
<dbReference type="InterPro" id="IPR027477">
    <property type="entry name" value="Succ_DH/fumarate_Rdtase_cat_sf"/>
</dbReference>
<dbReference type="RefSeq" id="WP_188072302.1">
    <property type="nucleotide sequence ID" value="NZ_BSPS01000113.1"/>
</dbReference>
<protein>
    <submittedName>
        <fullName evidence="6">Succinate dehydrogenase/fumarate reductase flavoprotein subunit</fullName>
    </submittedName>
</protein>
<dbReference type="Gene3D" id="3.90.700.10">
    <property type="entry name" value="Succinate dehydrogenase/fumarate reductase flavoprotein, catalytic domain"/>
    <property type="match status" value="1"/>
</dbReference>
<dbReference type="AlphaFoldDB" id="A0A7W6BNE2"/>
<keyword evidence="4" id="KW-0560">Oxidoreductase</keyword>
<sequence length="491" mass="51757">MSKTVPLGDIAAFDDEADVIVIGYGIAGACAALEARRSGGDVLVIERASAGGGSSALSSGLFYFGGGTAVQQAAGYDDSAENMYRFMVASMGMEQANHIRRYCDDNVAHFDWMEAQGVPFERSYYPDKAVFILSTEGLMSTGNEKVWPFRDIATPVPRGHQVQMAGESPGAGAMTPLLARCEEEGVRASHDSIATALIVDEAGGAAGVAIRQTGQDRYYRARRGVVIATGGFGVNKEMLARYFPGLPDTAEPLGTPYTDGSGILLGTAAGAATSGMDGMIATASIYPPGQLIKGIIVNTLGQRFVAEDSYHGRTASFIMEQPGQRAFLIVDADIFAYPEITTAHHELIDGFETVEEMEARLELPSGSLARTMASYNRHAAQGRDPLFNKHPDWLKPLDKGPWAAFDISFNRSNYLYITLGGLKITSDAQVLDGKGAVIPGLYAAGACTAHIPRCGKSYASGMSLGPGSYFGRVAGRVAMGNSAPLSGAAGA</sequence>